<keyword evidence="1" id="KW-0067">ATP-binding</keyword>
<protein>
    <submittedName>
        <fullName evidence="1">Helicase/primase subunit</fullName>
    </submittedName>
</protein>
<organism evidence="1">
    <name type="scientific">Murid betaherpesvirus 3</name>
    <dbReference type="NCBI Taxonomy" id="2560603"/>
    <lineage>
        <taxon>Viruses</taxon>
        <taxon>Duplodnaviria</taxon>
        <taxon>Heunggongvirae</taxon>
        <taxon>Peploviricota</taxon>
        <taxon>Herviviricetes</taxon>
        <taxon>Herpesvirales</taxon>
        <taxon>Orthoherpesviridae</taxon>
        <taxon>Betaherpesvirinae</taxon>
        <taxon>Roseolovirus</taxon>
        <taxon>Roseolovirus muridbeta3</taxon>
    </lineage>
</organism>
<name>A0A1P8VIX0_9BETA</name>
<dbReference type="GO" id="GO:0004386">
    <property type="term" value="F:helicase activity"/>
    <property type="evidence" value="ECO:0007669"/>
    <property type="project" value="UniProtKB-KW"/>
</dbReference>
<evidence type="ECO:0000313" key="2">
    <source>
        <dbReference type="Proteomes" id="UP000202182"/>
    </source>
</evidence>
<accession>A0A1P8VIX0</accession>
<sequence length="631" mass="73517">MESKFGFVTGINLYGFVTESLFKKKPVFQCQIFNVNSLSLETFLCFGNDIHNDVYNIIINKDPVPIHTEEESLFDTKVKTISEILLNNCDLIKKIKLFDYKKFIIQNYEIKEIHDEIGDINILTKLPYCLVKCVGNYSDIDIPVSIDDTVAIKKRKLGYKCHTFMFSLTIGDNKYVFENTDSKLYITENLQKIISYKDVNCNGYKFRLMIPKFFCMLFEQEQCTLLIQTIVSFIHNFIYSDFNGIRCIHNYVGPDLLSIGGDRSIFFVGNSYLILYKKQNISINNIIDEIYLCHGLPFIFGKYGQISIIPTDYMINDDIECFDINITLSRYNGKFLNVNECSVDKFVFDYYLYHAQHNLIYFHIPDFLYIVINTCIKNLLLFNTSISNDDLYKFLKRLQFNNKNVYVKISYLINKILNIFFIECEKLGLIWFTVQNLETFLFTSPCIISESILKGLFNDICLKLITKTPRIHIHIFKHPLFFFKTDNIILCNLLTIQTTDHWTVDGSMFILLCLQKPIISNILDALTSLMISFCNNKDNVNYWVNLFDPLSHPIEKHNGILDCGSFHAVFGDNGKLIKQDILAALDDKIYYKSYVKLLLKIIQLINPDLDPMCFMTVEYELNNLNKLLSVN</sequence>
<gene>
    <name evidence="1" type="primary">ORF88</name>
    <name evidence="1" type="ORF">MRV_0092</name>
</gene>
<dbReference type="KEGG" id="vg:30999429"/>
<keyword evidence="2" id="KW-1185">Reference proteome</keyword>
<dbReference type="GO" id="GO:0019079">
    <property type="term" value="P:viral genome replication"/>
    <property type="evidence" value="ECO:0007669"/>
    <property type="project" value="InterPro"/>
</dbReference>
<proteinExistence type="predicted"/>
<dbReference type="InterPro" id="IPR004996">
    <property type="entry name" value="HSV_HEPA"/>
</dbReference>
<keyword evidence="1" id="KW-0547">Nucleotide-binding</keyword>
<dbReference type="Proteomes" id="UP000202182">
    <property type="component" value="Segment"/>
</dbReference>
<reference evidence="1" key="1">
    <citation type="submission" date="2016-12" db="EMBL/GenBank/DDBJ databases">
        <title>A murine herpesvirus closely related to ubiquitous human herpesviruses causes T-cell depletion.</title>
        <authorList>
            <person name="Patel S.J."/>
            <person name="Zhao G."/>
            <person name="Penna V.R."/>
            <person name="Park E."/>
            <person name="Lauron E.J."/>
            <person name="Harvey I.B."/>
            <person name="Beatty W.L."/>
            <person name="Plougastel-Douglas B."/>
            <person name="Poursine-Laurent J."/>
            <person name="Fremont D.H."/>
            <person name="Wang D."/>
            <person name="Yokoyama W.M."/>
        </authorList>
    </citation>
    <scope>NUCLEOTIDE SEQUENCE [LARGE SCALE GENOMIC DNA]</scope>
    <source>
        <strain evidence="1">YOK1</strain>
    </source>
</reference>
<keyword evidence="1" id="KW-0378">Hydrolase</keyword>
<dbReference type="OrthoDB" id="6018at10239"/>
<evidence type="ECO:0000313" key="1">
    <source>
        <dbReference type="EMBL" id="APZ76303.1"/>
    </source>
</evidence>
<dbReference type="Pfam" id="PF03324">
    <property type="entry name" value="Herpes_HEPA"/>
    <property type="match status" value="1"/>
</dbReference>
<keyword evidence="1" id="KW-0347">Helicase</keyword>
<dbReference type="EMBL" id="KY355735">
    <property type="protein sequence ID" value="APZ76303.1"/>
    <property type="molecule type" value="Genomic_DNA"/>
</dbReference>